<name>A0AAV6TZS5_9ARAC</name>
<evidence type="ECO:0000259" key="2">
    <source>
        <dbReference type="PROSITE" id="PS51340"/>
    </source>
</evidence>
<comment type="caution">
    <text evidence="3">The sequence shown here is derived from an EMBL/GenBank/DDBJ whole genome shotgun (WGS) entry which is preliminary data.</text>
</comment>
<proteinExistence type="predicted"/>
<dbReference type="Pfam" id="PF03476">
    <property type="entry name" value="MOSC_N"/>
    <property type="match status" value="1"/>
</dbReference>
<dbReference type="Pfam" id="PF03473">
    <property type="entry name" value="MOSC"/>
    <property type="match status" value="1"/>
</dbReference>
<evidence type="ECO:0000256" key="1">
    <source>
        <dbReference type="SAM" id="Phobius"/>
    </source>
</evidence>
<dbReference type="GO" id="GO:0030151">
    <property type="term" value="F:molybdenum ion binding"/>
    <property type="evidence" value="ECO:0007669"/>
    <property type="project" value="InterPro"/>
</dbReference>
<dbReference type="PANTHER" id="PTHR14237">
    <property type="entry name" value="MOLYBDOPTERIN COFACTOR SULFURASE MOSC"/>
    <property type="match status" value="1"/>
</dbReference>
<evidence type="ECO:0000313" key="4">
    <source>
        <dbReference type="Proteomes" id="UP000827092"/>
    </source>
</evidence>
<dbReference type="InterPro" id="IPR005302">
    <property type="entry name" value="MoCF_Sase_C"/>
</dbReference>
<sequence length="316" mass="35304">MAQVSIATWLIVPALVISAVGILIWKKLHPSYVKVGTISRLFFHPVKSLKAIEVKSGKCTKIGLEVNGVLERSFLLVDKKGCKLYVNEVPTMILLTPRIDRKTLVISTPSGEELKVKIKHEISAEDKIIDICIEGKVISAVDCGDEAANFLQSFLKVSYVRLVRYFPPSPEVAFPDFAPYHILSQASIDDVNSKLDGEQISVLNFRPNIVAENCTAFAEDTWKCIKFPEGVELNNFIMTTRCVYTTNNPSTGVITLKEPINTLRKYRIPNDQTIFKKCERYKPCVGIYCGCIKLGKISVGDDIYAQVGDRPEMIVK</sequence>
<keyword evidence="1" id="KW-1133">Transmembrane helix</keyword>
<dbReference type="EMBL" id="JAFNEN010000763">
    <property type="protein sequence ID" value="KAG8177672.1"/>
    <property type="molecule type" value="Genomic_DNA"/>
</dbReference>
<dbReference type="GO" id="GO:0030170">
    <property type="term" value="F:pyridoxal phosphate binding"/>
    <property type="evidence" value="ECO:0007669"/>
    <property type="project" value="InterPro"/>
</dbReference>
<dbReference type="GO" id="GO:0003824">
    <property type="term" value="F:catalytic activity"/>
    <property type="evidence" value="ECO:0007669"/>
    <property type="project" value="InterPro"/>
</dbReference>
<gene>
    <name evidence="3" type="ORF">JTE90_012449</name>
</gene>
<keyword evidence="4" id="KW-1185">Reference proteome</keyword>
<keyword evidence="1" id="KW-0812">Transmembrane</keyword>
<dbReference type="InterPro" id="IPR005303">
    <property type="entry name" value="MOCOS_middle"/>
</dbReference>
<dbReference type="InterPro" id="IPR011037">
    <property type="entry name" value="Pyrv_Knase-like_insert_dom_sf"/>
</dbReference>
<reference evidence="3 4" key="1">
    <citation type="journal article" date="2022" name="Nat. Ecol. Evol.">
        <title>A masculinizing supergene underlies an exaggerated male reproductive morph in a spider.</title>
        <authorList>
            <person name="Hendrickx F."/>
            <person name="De Corte Z."/>
            <person name="Sonet G."/>
            <person name="Van Belleghem S.M."/>
            <person name="Kostlbacher S."/>
            <person name="Vangestel C."/>
        </authorList>
    </citation>
    <scope>NUCLEOTIDE SEQUENCE [LARGE SCALE GENOMIC DNA]</scope>
    <source>
        <strain evidence="3">W744_W776</strain>
    </source>
</reference>
<dbReference type="SUPFAM" id="SSF50800">
    <property type="entry name" value="PK beta-barrel domain-like"/>
    <property type="match status" value="1"/>
</dbReference>
<dbReference type="PANTHER" id="PTHR14237:SF19">
    <property type="entry name" value="MITOCHONDRIAL AMIDOXIME REDUCING COMPONENT 1"/>
    <property type="match status" value="1"/>
</dbReference>
<feature type="domain" description="MOSC" evidence="2">
    <location>
        <begin position="155"/>
        <end position="306"/>
    </location>
</feature>
<feature type="transmembrane region" description="Helical" evidence="1">
    <location>
        <begin position="6"/>
        <end position="25"/>
    </location>
</feature>
<dbReference type="PROSITE" id="PS51340">
    <property type="entry name" value="MOSC"/>
    <property type="match status" value="1"/>
</dbReference>
<dbReference type="SUPFAM" id="SSF141673">
    <property type="entry name" value="MOSC N-terminal domain-like"/>
    <property type="match status" value="1"/>
</dbReference>
<dbReference type="AlphaFoldDB" id="A0AAV6TZS5"/>
<keyword evidence="1" id="KW-0472">Membrane</keyword>
<dbReference type="Proteomes" id="UP000827092">
    <property type="component" value="Unassembled WGS sequence"/>
</dbReference>
<evidence type="ECO:0000313" key="3">
    <source>
        <dbReference type="EMBL" id="KAG8177672.1"/>
    </source>
</evidence>
<organism evidence="3 4">
    <name type="scientific">Oedothorax gibbosus</name>
    <dbReference type="NCBI Taxonomy" id="931172"/>
    <lineage>
        <taxon>Eukaryota</taxon>
        <taxon>Metazoa</taxon>
        <taxon>Ecdysozoa</taxon>
        <taxon>Arthropoda</taxon>
        <taxon>Chelicerata</taxon>
        <taxon>Arachnida</taxon>
        <taxon>Araneae</taxon>
        <taxon>Araneomorphae</taxon>
        <taxon>Entelegynae</taxon>
        <taxon>Araneoidea</taxon>
        <taxon>Linyphiidae</taxon>
        <taxon>Erigoninae</taxon>
        <taxon>Oedothorax</taxon>
    </lineage>
</organism>
<protein>
    <recommendedName>
        <fullName evidence="2">MOSC domain-containing protein</fullName>
    </recommendedName>
</protein>
<accession>A0AAV6TZS5</accession>